<name>A0A7T8GQ14_CALRO</name>
<proteinExistence type="predicted"/>
<sequence>MDESLPLLERREAYYKSSSLHSPEYRLEQCRLKEYFEAQMRKSGIPRSLKNSPED</sequence>
<protein>
    <submittedName>
        <fullName evidence="1">Uncharacterized protein</fullName>
    </submittedName>
</protein>
<dbReference type="AlphaFoldDB" id="A0A7T8GQ14"/>
<dbReference type="OrthoDB" id="10250990at2759"/>
<gene>
    <name evidence="1" type="ORF">FKW44_023906</name>
</gene>
<reference evidence="2" key="1">
    <citation type="submission" date="2021-01" db="EMBL/GenBank/DDBJ databases">
        <title>Caligus Genome Assembly.</title>
        <authorList>
            <person name="Gallardo-Escarate C."/>
        </authorList>
    </citation>
    <scope>NUCLEOTIDE SEQUENCE [LARGE SCALE GENOMIC DNA]</scope>
</reference>
<dbReference type="EMBL" id="CP045907">
    <property type="protein sequence ID" value="QQP35630.1"/>
    <property type="molecule type" value="Genomic_DNA"/>
</dbReference>
<evidence type="ECO:0000313" key="2">
    <source>
        <dbReference type="Proteomes" id="UP000595437"/>
    </source>
</evidence>
<evidence type="ECO:0000313" key="1">
    <source>
        <dbReference type="EMBL" id="QQP35630.1"/>
    </source>
</evidence>
<keyword evidence="2" id="KW-1185">Reference proteome</keyword>
<dbReference type="Proteomes" id="UP000595437">
    <property type="component" value="Chromosome 18"/>
</dbReference>
<organism evidence="1 2">
    <name type="scientific">Caligus rogercresseyi</name>
    <name type="common">Sea louse</name>
    <dbReference type="NCBI Taxonomy" id="217165"/>
    <lineage>
        <taxon>Eukaryota</taxon>
        <taxon>Metazoa</taxon>
        <taxon>Ecdysozoa</taxon>
        <taxon>Arthropoda</taxon>
        <taxon>Crustacea</taxon>
        <taxon>Multicrustacea</taxon>
        <taxon>Hexanauplia</taxon>
        <taxon>Copepoda</taxon>
        <taxon>Siphonostomatoida</taxon>
        <taxon>Caligidae</taxon>
        <taxon>Caligus</taxon>
    </lineage>
</organism>
<accession>A0A7T8GQ14</accession>